<keyword evidence="9" id="KW-1185">Reference proteome</keyword>
<dbReference type="Pfam" id="PF00557">
    <property type="entry name" value="Peptidase_M24"/>
    <property type="match status" value="1"/>
</dbReference>
<dbReference type="SUPFAM" id="SSF53092">
    <property type="entry name" value="Creatinase/prolidase N-terminal domain"/>
    <property type="match status" value="1"/>
</dbReference>
<dbReference type="InterPro" id="IPR001131">
    <property type="entry name" value="Peptidase_M24B_aminopep-P_CS"/>
</dbReference>
<keyword evidence="5" id="KW-0464">Manganese</keyword>
<keyword evidence="4" id="KW-0378">Hydrolase</keyword>
<dbReference type="InterPro" id="IPR000587">
    <property type="entry name" value="Creatinase_N"/>
</dbReference>
<comment type="cofactor">
    <cofactor evidence="1">
        <name>Mn(2+)</name>
        <dbReference type="ChEBI" id="CHEBI:29035"/>
    </cofactor>
</comment>
<evidence type="ECO:0000256" key="5">
    <source>
        <dbReference type="ARBA" id="ARBA00023211"/>
    </source>
</evidence>
<dbReference type="Pfam" id="PF01321">
    <property type="entry name" value="Creatinase_N"/>
    <property type="match status" value="1"/>
</dbReference>
<comment type="caution">
    <text evidence="8">The sequence shown here is derived from an EMBL/GenBank/DDBJ whole genome shotgun (WGS) entry which is preliminary data.</text>
</comment>
<evidence type="ECO:0000256" key="4">
    <source>
        <dbReference type="ARBA" id="ARBA00022801"/>
    </source>
</evidence>
<dbReference type="PRINTS" id="PR00599">
    <property type="entry name" value="MAPEPTIDASE"/>
</dbReference>
<dbReference type="InterPro" id="IPR000994">
    <property type="entry name" value="Pept_M24"/>
</dbReference>
<gene>
    <name evidence="8" type="ORF">GLO26_05420</name>
</gene>
<evidence type="ECO:0000313" key="8">
    <source>
        <dbReference type="EMBL" id="MBC9825273.1"/>
    </source>
</evidence>
<dbReference type="CDD" id="cd01092">
    <property type="entry name" value="APP-like"/>
    <property type="match status" value="1"/>
</dbReference>
<dbReference type="EMBL" id="WNJQ01000003">
    <property type="protein sequence ID" value="MBC9825273.1"/>
    <property type="molecule type" value="Genomic_DNA"/>
</dbReference>
<comment type="similarity">
    <text evidence="2">Belongs to the peptidase M24B family.</text>
</comment>
<feature type="domain" description="Peptidase M24" evidence="6">
    <location>
        <begin position="146"/>
        <end position="347"/>
    </location>
</feature>
<dbReference type="PANTHER" id="PTHR46112">
    <property type="entry name" value="AMINOPEPTIDASE"/>
    <property type="match status" value="1"/>
</dbReference>
<evidence type="ECO:0000256" key="2">
    <source>
        <dbReference type="ARBA" id="ARBA00008766"/>
    </source>
</evidence>
<dbReference type="Proteomes" id="UP000638836">
    <property type="component" value="Unassembled WGS sequence"/>
</dbReference>
<dbReference type="Gene3D" id="3.90.230.10">
    <property type="entry name" value="Creatinase/methionine aminopeptidase superfamily"/>
    <property type="match status" value="1"/>
</dbReference>
<dbReference type="PROSITE" id="PS00491">
    <property type="entry name" value="PROLINE_PEPTIDASE"/>
    <property type="match status" value="1"/>
</dbReference>
<dbReference type="InterPro" id="IPR036005">
    <property type="entry name" value="Creatinase/aminopeptidase-like"/>
</dbReference>
<keyword evidence="3" id="KW-0479">Metal-binding</keyword>
<dbReference type="PANTHER" id="PTHR46112:SF10">
    <property type="entry name" value="DIPEPTIDASE YKVY-RELATED"/>
    <property type="match status" value="1"/>
</dbReference>
<dbReference type="InterPro" id="IPR001714">
    <property type="entry name" value="Pept_M24_MAP"/>
</dbReference>
<dbReference type="SUPFAM" id="SSF55920">
    <property type="entry name" value="Creatinase/aminopeptidase"/>
    <property type="match status" value="1"/>
</dbReference>
<dbReference type="RefSeq" id="WP_338074617.1">
    <property type="nucleotide sequence ID" value="NZ_WNJQ01000003.1"/>
</dbReference>
<organism evidence="8 9">
    <name type="scientific">Carnobacterium inhibens</name>
    <dbReference type="NCBI Taxonomy" id="147709"/>
    <lineage>
        <taxon>Bacteria</taxon>
        <taxon>Bacillati</taxon>
        <taxon>Bacillota</taxon>
        <taxon>Bacilli</taxon>
        <taxon>Lactobacillales</taxon>
        <taxon>Carnobacteriaceae</taxon>
        <taxon>Carnobacterium</taxon>
    </lineage>
</organism>
<dbReference type="InterPro" id="IPR029149">
    <property type="entry name" value="Creatin/AminoP/Spt16_N"/>
</dbReference>
<evidence type="ECO:0000313" key="9">
    <source>
        <dbReference type="Proteomes" id="UP000638836"/>
    </source>
</evidence>
<evidence type="ECO:0000256" key="3">
    <source>
        <dbReference type="ARBA" id="ARBA00022723"/>
    </source>
</evidence>
<proteinExistence type="inferred from homology"/>
<evidence type="ECO:0000259" key="7">
    <source>
        <dbReference type="Pfam" id="PF01321"/>
    </source>
</evidence>
<protein>
    <submittedName>
        <fullName evidence="8">M24 family metallopeptidase</fullName>
    </submittedName>
</protein>
<dbReference type="Gene3D" id="3.40.350.10">
    <property type="entry name" value="Creatinase/prolidase N-terminal domain"/>
    <property type="match status" value="1"/>
</dbReference>
<accession>A0ABR7TBE8</accession>
<evidence type="ECO:0000256" key="1">
    <source>
        <dbReference type="ARBA" id="ARBA00001936"/>
    </source>
</evidence>
<sequence>MNKQLTAMQKWLAKQSIDVAFINEPNTIAYLSGYESDPHERILALTVFAGAPPFLFTPELEKEDAINSEWDYDVYGYLDNEDPWALIAEQIHSRSANIKNFAIEKDFLTVRRFEQLQNFFPTVTFSDITPKIQSMKLIKTTEEINKMMEAGKWADRAFEIGFNALKEGISEEEIVAEIEYQLKKEGIKEMSFETMVLTGDNAASPHGTPGKRQVQLNEFVLFDLGVVYNGYTSDATRTIAFGEPSKQAIEIYEIVLRAHNAALAAVKPGISAGELDRIAREIITEAGYGTYFTHRLGHGLGSSVHEFPSIMQDSDFIIQEGMCFSIEPGIYVPNVAGVRIEDCVVVTSDGCEVFTHTPKTYTSI</sequence>
<feature type="domain" description="Creatinase N-terminal" evidence="7">
    <location>
        <begin position="5"/>
        <end position="135"/>
    </location>
</feature>
<reference evidence="8 9" key="1">
    <citation type="journal article" date="2020" name="Microorganisms">
        <title>New Insight into Antimicrobial Compounds from Food and Marine-Sourced Carnobacterium Species through Phenotype and Genome Analyses.</title>
        <authorList>
            <person name="Begrem S."/>
            <person name="Ivaniuk F."/>
            <person name="Gigout-Chevalier F."/>
            <person name="Kolypczuk L."/>
            <person name="Bonnetot S."/>
            <person name="Leroi F."/>
            <person name="Grovel O."/>
            <person name="Delbarre-Ladrat C."/>
            <person name="Passerini D."/>
        </authorList>
    </citation>
    <scope>NUCLEOTIDE SEQUENCE [LARGE SCALE GENOMIC DNA]</scope>
    <source>
        <strain evidence="8 9">MIP2551</strain>
    </source>
</reference>
<dbReference type="InterPro" id="IPR050659">
    <property type="entry name" value="Peptidase_M24B"/>
</dbReference>
<evidence type="ECO:0000259" key="6">
    <source>
        <dbReference type="Pfam" id="PF00557"/>
    </source>
</evidence>
<name>A0ABR7TBE8_9LACT</name>